<dbReference type="InterPro" id="IPR015943">
    <property type="entry name" value="WD40/YVTN_repeat-like_dom_sf"/>
</dbReference>
<evidence type="ECO:0000313" key="1">
    <source>
        <dbReference type="EMBL" id="MFB9645658.1"/>
    </source>
</evidence>
<sequence>MLTAGRSARRRPDSEPSARAFWRRTVLAPLAVLSAFTSTACFGAPPERAEPSPESSPSAILEVFDVGGSGWEMSATDDHLWVQVGPPVDAVVRVEKATGEVTATIPGGSTVEADSEGLWVGCCDGVARIDPVSGEELLRAPGEGALALGEGFAWLYSQDGRLTKVHATTGAVEQAATIDPALCTDSKDLLIAFGYAWLACRHGVVVRMDLTAGTSSVLPTAGGTHTFAATGEDVWVTNEDANSVMRIDPDTADVVEIRGVGTGVGITVGDGYVWASDENGIAKIDPETNEVVDHIDLGTDQLFELVWDDGVIWATTTTDRVLEVDAR</sequence>
<reference evidence="1 2" key="1">
    <citation type="submission" date="2024-09" db="EMBL/GenBank/DDBJ databases">
        <authorList>
            <person name="Sun Q."/>
            <person name="Mori K."/>
        </authorList>
    </citation>
    <scope>NUCLEOTIDE SEQUENCE [LARGE SCALE GENOMIC DNA]</scope>
    <source>
        <strain evidence="1 2">JCM 1342</strain>
    </source>
</reference>
<name>A0ABV5SZ76_9MICO</name>
<evidence type="ECO:0000313" key="2">
    <source>
        <dbReference type="Proteomes" id="UP001589611"/>
    </source>
</evidence>
<dbReference type="RefSeq" id="WP_344712100.1">
    <property type="nucleotide sequence ID" value="NZ_BAAAWH010000001.1"/>
</dbReference>
<dbReference type="Proteomes" id="UP001589611">
    <property type="component" value="Unassembled WGS sequence"/>
</dbReference>
<evidence type="ECO:0008006" key="3">
    <source>
        <dbReference type="Google" id="ProtNLM"/>
    </source>
</evidence>
<dbReference type="EMBL" id="JBHMBE010000003">
    <property type="protein sequence ID" value="MFB9645658.1"/>
    <property type="molecule type" value="Genomic_DNA"/>
</dbReference>
<organism evidence="1 2">
    <name type="scientific">Microbacterium terregens</name>
    <dbReference type="NCBI Taxonomy" id="69363"/>
    <lineage>
        <taxon>Bacteria</taxon>
        <taxon>Bacillati</taxon>
        <taxon>Actinomycetota</taxon>
        <taxon>Actinomycetes</taxon>
        <taxon>Micrococcales</taxon>
        <taxon>Microbacteriaceae</taxon>
        <taxon>Microbacterium</taxon>
    </lineage>
</organism>
<gene>
    <name evidence="1" type="ORF">ACFFPJ_07595</name>
</gene>
<dbReference type="Gene3D" id="2.130.10.10">
    <property type="entry name" value="YVTN repeat-like/Quinoprotein amine dehydrogenase"/>
    <property type="match status" value="1"/>
</dbReference>
<dbReference type="Pfam" id="PF16819">
    <property type="entry name" value="DUF5074"/>
    <property type="match status" value="1"/>
</dbReference>
<comment type="caution">
    <text evidence="1">The sequence shown here is derived from an EMBL/GenBank/DDBJ whole genome shotgun (WGS) entry which is preliminary data.</text>
</comment>
<protein>
    <recommendedName>
        <fullName evidence="3">YncE family protein</fullName>
    </recommendedName>
</protein>
<keyword evidence="2" id="KW-1185">Reference proteome</keyword>
<accession>A0ABV5SZ76</accession>
<dbReference type="InterPro" id="IPR031815">
    <property type="entry name" value="DUF5074"/>
</dbReference>
<proteinExistence type="predicted"/>
<dbReference type="SUPFAM" id="SSF63825">
    <property type="entry name" value="YWTD domain"/>
    <property type="match status" value="1"/>
</dbReference>